<feature type="compositionally biased region" description="Basic and acidic residues" evidence="1">
    <location>
        <begin position="197"/>
        <end position="225"/>
    </location>
</feature>
<organism evidence="2 3">
    <name type="scientific">Romanomermis culicivorax</name>
    <name type="common">Nematode worm</name>
    <dbReference type="NCBI Taxonomy" id="13658"/>
    <lineage>
        <taxon>Eukaryota</taxon>
        <taxon>Metazoa</taxon>
        <taxon>Ecdysozoa</taxon>
        <taxon>Nematoda</taxon>
        <taxon>Enoplea</taxon>
        <taxon>Dorylaimia</taxon>
        <taxon>Mermithida</taxon>
        <taxon>Mermithoidea</taxon>
        <taxon>Mermithidae</taxon>
        <taxon>Romanomermis</taxon>
    </lineage>
</organism>
<accession>A0A915IG62</accession>
<dbReference type="Proteomes" id="UP000887565">
    <property type="component" value="Unplaced"/>
</dbReference>
<keyword evidence="2" id="KW-1185">Reference proteome</keyword>
<protein>
    <submittedName>
        <fullName evidence="3">Uncharacterized protein</fullName>
    </submittedName>
</protein>
<evidence type="ECO:0000313" key="3">
    <source>
        <dbReference type="WBParaSite" id="nRc.2.0.1.t13186-RA"/>
    </source>
</evidence>
<evidence type="ECO:0000313" key="2">
    <source>
        <dbReference type="Proteomes" id="UP000887565"/>
    </source>
</evidence>
<reference evidence="3" key="1">
    <citation type="submission" date="2022-11" db="UniProtKB">
        <authorList>
            <consortium name="WormBaseParasite"/>
        </authorList>
    </citation>
    <scope>IDENTIFICATION</scope>
</reference>
<evidence type="ECO:0000256" key="1">
    <source>
        <dbReference type="SAM" id="MobiDB-lite"/>
    </source>
</evidence>
<name>A0A915IG62_ROMCU</name>
<proteinExistence type="predicted"/>
<sequence length="234" mass="27101">MPKMNTTGSRLIVEDCDSTATKKNLIANRKSLFILARDLEIDDHDTQTLINRIKSLNDESQRNEEYLENLKWTLDQTRLIKTMAIKKVTLLAYEKREILCSSSSSKSSYFSPLDSDNKKNNQVTAEKTTTPMIKSQLELQKKIATKEKREENLKFHALLCQYYKKLRDLDAELDRLEDEILKLTMIKGEVDNEGEEEKNKDIISKDQRTGQNQNEKKSKTKKDDSGVENEFDSV</sequence>
<dbReference type="WBParaSite" id="nRc.2.0.1.t13186-RA">
    <property type="protein sequence ID" value="nRc.2.0.1.t13186-RA"/>
    <property type="gene ID" value="nRc.2.0.1.g13186"/>
</dbReference>
<dbReference type="AlphaFoldDB" id="A0A915IG62"/>
<feature type="region of interest" description="Disordered" evidence="1">
    <location>
        <begin position="190"/>
        <end position="234"/>
    </location>
</feature>